<keyword evidence="13" id="KW-1185">Reference proteome</keyword>
<comment type="caution">
    <text evidence="12">The sequence shown here is derived from an EMBL/GenBank/DDBJ whole genome shotgun (WGS) entry which is preliminary data.</text>
</comment>
<dbReference type="Gene3D" id="3.30.890.10">
    <property type="entry name" value="Methyl-cpg-binding Protein 2, Chain A"/>
    <property type="match status" value="1"/>
</dbReference>
<dbReference type="InterPro" id="IPR001739">
    <property type="entry name" value="Methyl_CpG_DNA-bd"/>
</dbReference>
<dbReference type="Pfam" id="PF01429">
    <property type="entry name" value="MBD"/>
    <property type="match status" value="1"/>
</dbReference>
<evidence type="ECO:0000256" key="9">
    <source>
        <dbReference type="SAM" id="MobiDB-lite"/>
    </source>
</evidence>
<dbReference type="PANTHER" id="PTHR12396">
    <property type="entry name" value="METHYL-CPG BINDING PROTEIN, MBD"/>
    <property type="match status" value="1"/>
</dbReference>
<dbReference type="CDD" id="cd01396">
    <property type="entry name" value="MeCP2_MBD"/>
    <property type="match status" value="1"/>
</dbReference>
<dbReference type="GO" id="GO:0005634">
    <property type="term" value="C:nucleus"/>
    <property type="evidence" value="ECO:0007669"/>
    <property type="project" value="UniProtKB-SubCell"/>
</dbReference>
<accession>A0AAV5HIQ6</accession>
<evidence type="ECO:0000256" key="7">
    <source>
        <dbReference type="ARBA" id="ARBA00023163"/>
    </source>
</evidence>
<protein>
    <recommendedName>
        <fullName evidence="14">Methyl-CpG-binding domain-containing protein 4</fullName>
    </recommendedName>
</protein>
<evidence type="ECO:0000256" key="2">
    <source>
        <dbReference type="ARBA" id="ARBA00022723"/>
    </source>
</evidence>
<dbReference type="Pfam" id="PF07496">
    <property type="entry name" value="zf-CW"/>
    <property type="match status" value="1"/>
</dbReference>
<name>A0AAV5HIQ6_9ROSI</name>
<gene>
    <name evidence="12" type="ORF">SLEP1_g1164</name>
</gene>
<dbReference type="PROSITE" id="PS51050">
    <property type="entry name" value="ZF_CW"/>
    <property type="match status" value="1"/>
</dbReference>
<evidence type="ECO:0000313" key="12">
    <source>
        <dbReference type="EMBL" id="GKU86670.1"/>
    </source>
</evidence>
<dbReference type="GO" id="GO:0003677">
    <property type="term" value="F:DNA binding"/>
    <property type="evidence" value="ECO:0007669"/>
    <property type="project" value="UniProtKB-KW"/>
</dbReference>
<dbReference type="PROSITE" id="PS50982">
    <property type="entry name" value="MBD"/>
    <property type="match status" value="1"/>
</dbReference>
<dbReference type="AlphaFoldDB" id="A0AAV5HIQ6"/>
<evidence type="ECO:0000256" key="4">
    <source>
        <dbReference type="ARBA" id="ARBA00022833"/>
    </source>
</evidence>
<feature type="domain" description="MBD" evidence="10">
    <location>
        <begin position="66"/>
        <end position="136"/>
    </location>
</feature>
<organism evidence="12 13">
    <name type="scientific">Rubroshorea leprosula</name>
    <dbReference type="NCBI Taxonomy" id="152421"/>
    <lineage>
        <taxon>Eukaryota</taxon>
        <taxon>Viridiplantae</taxon>
        <taxon>Streptophyta</taxon>
        <taxon>Embryophyta</taxon>
        <taxon>Tracheophyta</taxon>
        <taxon>Spermatophyta</taxon>
        <taxon>Magnoliopsida</taxon>
        <taxon>eudicotyledons</taxon>
        <taxon>Gunneridae</taxon>
        <taxon>Pentapetalae</taxon>
        <taxon>rosids</taxon>
        <taxon>malvids</taxon>
        <taxon>Malvales</taxon>
        <taxon>Dipterocarpaceae</taxon>
        <taxon>Rubroshorea</taxon>
    </lineage>
</organism>
<comment type="subcellular location">
    <subcellularLocation>
        <location evidence="1">Nucleus</location>
    </subcellularLocation>
</comment>
<proteinExistence type="predicted"/>
<keyword evidence="4" id="KW-0862">Zinc</keyword>
<dbReference type="PANTHER" id="PTHR12396:SF10">
    <property type="entry name" value="METHYL-CPG-BINDING DOMAIN-CONTAINING PROTEIN 1-RELATED"/>
    <property type="match status" value="1"/>
</dbReference>
<keyword evidence="8" id="KW-0539">Nucleus</keyword>
<dbReference type="EMBL" id="BPVZ01000001">
    <property type="protein sequence ID" value="GKU86670.1"/>
    <property type="molecule type" value="Genomic_DNA"/>
</dbReference>
<dbReference type="InterPro" id="IPR011124">
    <property type="entry name" value="Znf_CW"/>
</dbReference>
<dbReference type="Gene3D" id="3.30.40.100">
    <property type="match status" value="1"/>
</dbReference>
<evidence type="ECO:0000256" key="8">
    <source>
        <dbReference type="ARBA" id="ARBA00023242"/>
    </source>
</evidence>
<dbReference type="Proteomes" id="UP001054252">
    <property type="component" value="Unassembled WGS sequence"/>
</dbReference>
<keyword evidence="6" id="KW-0238">DNA-binding</keyword>
<dbReference type="InterPro" id="IPR016177">
    <property type="entry name" value="DNA-bd_dom_sf"/>
</dbReference>
<dbReference type="GO" id="GO:0008270">
    <property type="term" value="F:zinc ion binding"/>
    <property type="evidence" value="ECO:0007669"/>
    <property type="project" value="UniProtKB-KW"/>
</dbReference>
<reference evidence="12 13" key="1">
    <citation type="journal article" date="2021" name="Commun. Biol.">
        <title>The genome of Shorea leprosula (Dipterocarpaceae) highlights the ecological relevance of drought in aseasonal tropical rainforests.</title>
        <authorList>
            <person name="Ng K.K.S."/>
            <person name="Kobayashi M.J."/>
            <person name="Fawcett J.A."/>
            <person name="Hatakeyama M."/>
            <person name="Paape T."/>
            <person name="Ng C.H."/>
            <person name="Ang C.C."/>
            <person name="Tnah L.H."/>
            <person name="Lee C.T."/>
            <person name="Nishiyama T."/>
            <person name="Sese J."/>
            <person name="O'Brien M.J."/>
            <person name="Copetti D."/>
            <person name="Mohd Noor M.I."/>
            <person name="Ong R.C."/>
            <person name="Putra M."/>
            <person name="Sireger I.Z."/>
            <person name="Indrioko S."/>
            <person name="Kosugi Y."/>
            <person name="Izuno A."/>
            <person name="Isagi Y."/>
            <person name="Lee S.L."/>
            <person name="Shimizu K.K."/>
        </authorList>
    </citation>
    <scope>NUCLEOTIDE SEQUENCE [LARGE SCALE GENOMIC DNA]</scope>
    <source>
        <strain evidence="12">214</strain>
    </source>
</reference>
<evidence type="ECO:0000256" key="1">
    <source>
        <dbReference type="ARBA" id="ARBA00004123"/>
    </source>
</evidence>
<sequence>MKSSLRTVDTFAVQCEKCYKWRVIDTEEEYEEIRSTILEEPFICGRKPGVSCEDPADIEYNATRTWVIDKPGLPKTPEGFKRSLVLRRDYSKLDAYYITPTGKRVRTRNEIASFIEANPQYKGISIKDFDFGSPKVMEDTIPAEYVKKSSSPSSNKKSKTSKDAVSNGTVLHLE</sequence>
<keyword evidence="7" id="KW-0804">Transcription</keyword>
<feature type="domain" description="CW-type" evidence="11">
    <location>
        <begin position="5"/>
        <end position="60"/>
    </location>
</feature>
<evidence type="ECO:0000256" key="6">
    <source>
        <dbReference type="ARBA" id="ARBA00023125"/>
    </source>
</evidence>
<feature type="compositionally biased region" description="Polar residues" evidence="9">
    <location>
        <begin position="163"/>
        <end position="174"/>
    </location>
</feature>
<evidence type="ECO:0000259" key="10">
    <source>
        <dbReference type="PROSITE" id="PS50982"/>
    </source>
</evidence>
<keyword evidence="3" id="KW-0863">Zinc-finger</keyword>
<evidence type="ECO:0000313" key="13">
    <source>
        <dbReference type="Proteomes" id="UP001054252"/>
    </source>
</evidence>
<dbReference type="SMART" id="SM00391">
    <property type="entry name" value="MBD"/>
    <property type="match status" value="1"/>
</dbReference>
<evidence type="ECO:0000259" key="11">
    <source>
        <dbReference type="PROSITE" id="PS51050"/>
    </source>
</evidence>
<feature type="region of interest" description="Disordered" evidence="9">
    <location>
        <begin position="144"/>
        <end position="174"/>
    </location>
</feature>
<keyword evidence="5" id="KW-0805">Transcription regulation</keyword>
<evidence type="ECO:0000256" key="5">
    <source>
        <dbReference type="ARBA" id="ARBA00023015"/>
    </source>
</evidence>
<keyword evidence="2" id="KW-0479">Metal-binding</keyword>
<dbReference type="SUPFAM" id="SSF54171">
    <property type="entry name" value="DNA-binding domain"/>
    <property type="match status" value="1"/>
</dbReference>
<evidence type="ECO:0000256" key="3">
    <source>
        <dbReference type="ARBA" id="ARBA00022771"/>
    </source>
</evidence>
<evidence type="ECO:0008006" key="14">
    <source>
        <dbReference type="Google" id="ProtNLM"/>
    </source>
</evidence>